<dbReference type="InterPro" id="IPR003439">
    <property type="entry name" value="ABC_transporter-like_ATP-bd"/>
</dbReference>
<dbReference type="NCBIfam" id="NF000355">
    <property type="entry name" value="ribo_prot_ABC_F"/>
    <property type="match status" value="1"/>
</dbReference>
<dbReference type="SUPFAM" id="SSF52540">
    <property type="entry name" value="P-loop containing nucleoside triphosphate hydrolases"/>
    <property type="match status" value="2"/>
</dbReference>
<dbReference type="Gene3D" id="3.40.50.300">
    <property type="entry name" value="P-loop containing nucleotide triphosphate hydrolases"/>
    <property type="match status" value="2"/>
</dbReference>
<name>A0A401ZPN8_9CHLR</name>
<dbReference type="FunFam" id="3.40.50.300:FF:000011">
    <property type="entry name" value="Putative ABC transporter ATP-binding component"/>
    <property type="match status" value="1"/>
</dbReference>
<dbReference type="PROSITE" id="PS50893">
    <property type="entry name" value="ABC_TRANSPORTER_2"/>
    <property type="match status" value="2"/>
</dbReference>
<dbReference type="InterPro" id="IPR003593">
    <property type="entry name" value="AAA+_ATPase"/>
</dbReference>
<feature type="region of interest" description="Disordered" evidence="4">
    <location>
        <begin position="306"/>
        <end position="342"/>
    </location>
</feature>
<evidence type="ECO:0000313" key="6">
    <source>
        <dbReference type="EMBL" id="GCE08802.1"/>
    </source>
</evidence>
<reference evidence="7" key="1">
    <citation type="submission" date="2018-12" db="EMBL/GenBank/DDBJ databases">
        <title>Tengunoibacter tsumagoiensis gen. nov., sp. nov., Dictyobacter kobayashii sp. nov., D. alpinus sp. nov., and D. joshuensis sp. nov. and description of Dictyobacteraceae fam. nov. within the order Ktedonobacterales isolated from Tengu-no-mugimeshi.</title>
        <authorList>
            <person name="Wang C.M."/>
            <person name="Zheng Y."/>
            <person name="Sakai Y."/>
            <person name="Toyoda A."/>
            <person name="Minakuchi Y."/>
            <person name="Abe K."/>
            <person name="Yokota A."/>
            <person name="Yabe S."/>
        </authorList>
    </citation>
    <scope>NUCLEOTIDE SEQUENCE [LARGE SCALE GENOMIC DNA]</scope>
    <source>
        <strain evidence="7">S-27</strain>
    </source>
</reference>
<dbReference type="CDD" id="cd03221">
    <property type="entry name" value="ABCF_EF-3"/>
    <property type="match status" value="2"/>
</dbReference>
<dbReference type="EMBL" id="BIFQ01000002">
    <property type="protein sequence ID" value="GCE08802.1"/>
    <property type="molecule type" value="Genomic_DNA"/>
</dbReference>
<dbReference type="InterPro" id="IPR051309">
    <property type="entry name" value="ABCF_ATPase"/>
</dbReference>
<evidence type="ECO:0000256" key="3">
    <source>
        <dbReference type="SAM" id="Coils"/>
    </source>
</evidence>
<dbReference type="GO" id="GO:0016887">
    <property type="term" value="F:ATP hydrolysis activity"/>
    <property type="evidence" value="ECO:0007669"/>
    <property type="project" value="InterPro"/>
</dbReference>
<dbReference type="InterPro" id="IPR027417">
    <property type="entry name" value="P-loop_NTPase"/>
</dbReference>
<keyword evidence="3" id="KW-0175">Coiled coil</keyword>
<evidence type="ECO:0000313" key="7">
    <source>
        <dbReference type="Proteomes" id="UP000287224"/>
    </source>
</evidence>
<accession>A0A401ZPN8</accession>
<dbReference type="InterPro" id="IPR017871">
    <property type="entry name" value="ABC_transporter-like_CS"/>
</dbReference>
<evidence type="ECO:0000256" key="4">
    <source>
        <dbReference type="SAM" id="MobiDB-lite"/>
    </source>
</evidence>
<dbReference type="GO" id="GO:0005524">
    <property type="term" value="F:ATP binding"/>
    <property type="evidence" value="ECO:0007669"/>
    <property type="project" value="UniProtKB-KW"/>
</dbReference>
<keyword evidence="2 6" id="KW-0067">ATP-binding</keyword>
<feature type="compositionally biased region" description="Polar residues" evidence="4">
    <location>
        <begin position="326"/>
        <end position="336"/>
    </location>
</feature>
<evidence type="ECO:0000259" key="5">
    <source>
        <dbReference type="PROSITE" id="PS50893"/>
    </source>
</evidence>
<evidence type="ECO:0000256" key="1">
    <source>
        <dbReference type="ARBA" id="ARBA00022741"/>
    </source>
</evidence>
<feature type="domain" description="ABC transporter" evidence="5">
    <location>
        <begin position="378"/>
        <end position="577"/>
    </location>
</feature>
<evidence type="ECO:0000256" key="2">
    <source>
        <dbReference type="ARBA" id="ARBA00022840"/>
    </source>
</evidence>
<dbReference type="PROSITE" id="PS00211">
    <property type="entry name" value="ABC_TRANSPORTER_1"/>
    <property type="match status" value="2"/>
</dbReference>
<sequence>MPGYSTLLAPPMLEKHVDKRGFMLLTVKNISKTYGIIAVLNDISFVLNRQERIGLVGPNGVGKSTLLHILTGQENADQGSISYAHGVEYGFLAQSTPDFYGRTIDDLLLESVGNLRQLEVRMHQLEQLMAQSGEPKELDQLLEEYNTVSTQFVERGGYELDHHIDRVLAGLRIDYLPRTRPVSTLSGGEKARVGLAALLLRSPDVLLLDEPTNHLDFASIDWLEGYLADYHGALLVVSHDRHFLNKAVNHIFEIDEHQHQLKMYTGNYDAYVEAKKAERIQWEETYERQQEEMQLLRKRIRELRQSASRSSFGPPRDNDKNALYGHTQSKQSSSASRLRGAEQQLKQLEAEALPRPPKILRVNSQFNPEQAIQSEIVIRLSQISKSFGDRTIVRHINAEVNADARILLTGENGTGKTTLFKMIMGLETPDAGEIQFSPSARIGYLPQDPLLDPEKTVIETYRYDQIGYEDELTGRLIGYGLFKLEDMQKKVAQLSLGQKRKLEIARLMARNPNVLLLDEPTNYISLDILEAFEHALLNFPGPVIAITHDRWFMQRVGGITWELKDGQLVTREPPQLVR</sequence>
<dbReference type="Proteomes" id="UP000287224">
    <property type="component" value="Unassembled WGS sequence"/>
</dbReference>
<organism evidence="6 7">
    <name type="scientific">Dictyobacter aurantiacus</name>
    <dbReference type="NCBI Taxonomy" id="1936993"/>
    <lineage>
        <taxon>Bacteria</taxon>
        <taxon>Bacillati</taxon>
        <taxon>Chloroflexota</taxon>
        <taxon>Ktedonobacteria</taxon>
        <taxon>Ktedonobacterales</taxon>
        <taxon>Dictyobacteraceae</taxon>
        <taxon>Dictyobacter</taxon>
    </lineage>
</organism>
<protein>
    <submittedName>
        <fullName evidence="6">ABC transporter ATP-binding protein</fullName>
    </submittedName>
</protein>
<proteinExistence type="predicted"/>
<feature type="domain" description="ABC transporter" evidence="5">
    <location>
        <begin position="25"/>
        <end position="281"/>
    </location>
</feature>
<feature type="coiled-coil region" evidence="3">
    <location>
        <begin position="272"/>
        <end position="306"/>
    </location>
</feature>
<dbReference type="PANTHER" id="PTHR42855:SF2">
    <property type="entry name" value="DRUG RESISTANCE ABC TRANSPORTER,ATP-BINDING PROTEIN"/>
    <property type="match status" value="1"/>
</dbReference>
<dbReference type="SMART" id="SM00382">
    <property type="entry name" value="AAA"/>
    <property type="match status" value="2"/>
</dbReference>
<comment type="caution">
    <text evidence="6">The sequence shown here is derived from an EMBL/GenBank/DDBJ whole genome shotgun (WGS) entry which is preliminary data.</text>
</comment>
<keyword evidence="7" id="KW-1185">Reference proteome</keyword>
<dbReference type="InterPro" id="IPR032781">
    <property type="entry name" value="ABC_tran_Xtn"/>
</dbReference>
<gene>
    <name evidence="6" type="ORF">KDAU_61310</name>
</gene>
<dbReference type="Pfam" id="PF00005">
    <property type="entry name" value="ABC_tran"/>
    <property type="match status" value="2"/>
</dbReference>
<keyword evidence="1" id="KW-0547">Nucleotide-binding</keyword>
<dbReference type="Pfam" id="PF12848">
    <property type="entry name" value="ABC_tran_Xtn"/>
    <property type="match status" value="1"/>
</dbReference>
<dbReference type="PANTHER" id="PTHR42855">
    <property type="entry name" value="ABC TRANSPORTER ATP-BINDING SUBUNIT"/>
    <property type="match status" value="1"/>
</dbReference>
<dbReference type="AlphaFoldDB" id="A0A401ZPN8"/>